<reference evidence="2 3" key="1">
    <citation type="journal article" date="2016" name="Nat. Commun.">
        <title>Thousands of microbial genomes shed light on interconnected biogeochemical processes in an aquifer system.</title>
        <authorList>
            <person name="Anantharaman K."/>
            <person name="Brown C.T."/>
            <person name="Hug L.A."/>
            <person name="Sharon I."/>
            <person name="Castelle C.J."/>
            <person name="Probst A.J."/>
            <person name="Thomas B.C."/>
            <person name="Singh A."/>
            <person name="Wilkins M.J."/>
            <person name="Karaoz U."/>
            <person name="Brodie E.L."/>
            <person name="Williams K.H."/>
            <person name="Hubbard S.S."/>
            <person name="Banfield J.F."/>
        </authorList>
    </citation>
    <scope>NUCLEOTIDE SEQUENCE [LARGE SCALE GENOMIC DNA]</scope>
</reference>
<protein>
    <recommendedName>
        <fullName evidence="4">Acyltransferase</fullName>
    </recommendedName>
</protein>
<dbReference type="SUPFAM" id="SSF51161">
    <property type="entry name" value="Trimeric LpxA-like enzymes"/>
    <property type="match status" value="1"/>
</dbReference>
<evidence type="ECO:0000313" key="3">
    <source>
        <dbReference type="Proteomes" id="UP000178086"/>
    </source>
</evidence>
<sequence length="178" mass="19815">MLKDEIRAGISAFLKNAAERTFEFDTSCPLEERVPFIHSVLFPGAALALFYFRFAFGRLAGWIDYSPLKVFIYRLMGFKIGEGVFISPGVFLDPHFPGLIELQSHCIIGQEAIVSCHEYSGYHYRLGRVTVGRGAVVGHGAVIMPGTALPPMTCLPMRTVVGKNTPLVGFYDFSEKYR</sequence>
<dbReference type="EMBL" id="MELI01000057">
    <property type="protein sequence ID" value="OFW33885.1"/>
    <property type="molecule type" value="Genomic_DNA"/>
</dbReference>
<feature type="transmembrane region" description="Helical" evidence="1">
    <location>
        <begin position="36"/>
        <end position="56"/>
    </location>
</feature>
<name>A0A1F2URZ6_9ACTN</name>
<keyword evidence="1" id="KW-1133">Transmembrane helix</keyword>
<evidence type="ECO:0008006" key="4">
    <source>
        <dbReference type="Google" id="ProtNLM"/>
    </source>
</evidence>
<comment type="caution">
    <text evidence="2">The sequence shown here is derived from an EMBL/GenBank/DDBJ whole genome shotgun (WGS) entry which is preliminary data.</text>
</comment>
<dbReference type="AlphaFoldDB" id="A0A1F2URZ6"/>
<proteinExistence type="predicted"/>
<dbReference type="InterPro" id="IPR011004">
    <property type="entry name" value="Trimer_LpxA-like_sf"/>
</dbReference>
<gene>
    <name evidence="2" type="ORF">A2074_02795</name>
</gene>
<dbReference type="Gene3D" id="2.160.10.10">
    <property type="entry name" value="Hexapeptide repeat proteins"/>
    <property type="match status" value="1"/>
</dbReference>
<evidence type="ECO:0000256" key="1">
    <source>
        <dbReference type="SAM" id="Phobius"/>
    </source>
</evidence>
<keyword evidence="1" id="KW-0472">Membrane</keyword>
<accession>A0A1F2URZ6</accession>
<dbReference type="Proteomes" id="UP000178086">
    <property type="component" value="Unassembled WGS sequence"/>
</dbReference>
<evidence type="ECO:0000313" key="2">
    <source>
        <dbReference type="EMBL" id="OFW33885.1"/>
    </source>
</evidence>
<organism evidence="2 3">
    <name type="scientific">Candidatus Aquicultor primus</name>
    <dbReference type="NCBI Taxonomy" id="1797195"/>
    <lineage>
        <taxon>Bacteria</taxon>
        <taxon>Bacillati</taxon>
        <taxon>Actinomycetota</taxon>
        <taxon>Candidatus Aquicultoria</taxon>
        <taxon>Candidatus Aquicultorales</taxon>
        <taxon>Candidatus Aquicultoraceae</taxon>
        <taxon>Candidatus Aquicultor</taxon>
    </lineage>
</organism>
<keyword evidence="1" id="KW-0812">Transmembrane</keyword>